<accession>A0A540KH38</accession>
<keyword evidence="2" id="KW-1185">Reference proteome</keyword>
<reference evidence="1 2" key="1">
    <citation type="journal article" date="2019" name="G3 (Bethesda)">
        <title>Sequencing of a Wild Apple (Malus baccata) Genome Unravels the Differences Between Cultivated and Wild Apple Species Regarding Disease Resistance and Cold Tolerance.</title>
        <authorList>
            <person name="Chen X."/>
        </authorList>
    </citation>
    <scope>NUCLEOTIDE SEQUENCE [LARGE SCALE GENOMIC DNA]</scope>
    <source>
        <strain evidence="2">cv. Shandingzi</strain>
        <tissue evidence="1">Leaves</tissue>
    </source>
</reference>
<name>A0A540KH38_MALBA</name>
<dbReference type="AlphaFoldDB" id="A0A540KH38"/>
<dbReference type="Proteomes" id="UP000315295">
    <property type="component" value="Unassembled WGS sequence"/>
</dbReference>
<gene>
    <name evidence="1" type="ORF">C1H46_040951</name>
</gene>
<evidence type="ECO:0000313" key="2">
    <source>
        <dbReference type="Proteomes" id="UP000315295"/>
    </source>
</evidence>
<sequence length="64" mass="7146">MIIHKGGNSRRDAKVVRPIIRGSVPSTPQGRARRLTRVGPGNIAIGLEQTSLQFRVLLREWKNS</sequence>
<dbReference type="EMBL" id="VIEB01001279">
    <property type="protein sequence ID" value="TQD73527.1"/>
    <property type="molecule type" value="Genomic_DNA"/>
</dbReference>
<proteinExistence type="predicted"/>
<protein>
    <submittedName>
        <fullName evidence="1">Uncharacterized protein</fullName>
    </submittedName>
</protein>
<comment type="caution">
    <text evidence="1">The sequence shown here is derived from an EMBL/GenBank/DDBJ whole genome shotgun (WGS) entry which is preliminary data.</text>
</comment>
<organism evidence="1 2">
    <name type="scientific">Malus baccata</name>
    <name type="common">Siberian crab apple</name>
    <name type="synonym">Pyrus baccata</name>
    <dbReference type="NCBI Taxonomy" id="106549"/>
    <lineage>
        <taxon>Eukaryota</taxon>
        <taxon>Viridiplantae</taxon>
        <taxon>Streptophyta</taxon>
        <taxon>Embryophyta</taxon>
        <taxon>Tracheophyta</taxon>
        <taxon>Spermatophyta</taxon>
        <taxon>Magnoliopsida</taxon>
        <taxon>eudicotyledons</taxon>
        <taxon>Gunneridae</taxon>
        <taxon>Pentapetalae</taxon>
        <taxon>rosids</taxon>
        <taxon>fabids</taxon>
        <taxon>Rosales</taxon>
        <taxon>Rosaceae</taxon>
        <taxon>Amygdaloideae</taxon>
        <taxon>Maleae</taxon>
        <taxon>Malus</taxon>
    </lineage>
</organism>
<evidence type="ECO:0000313" key="1">
    <source>
        <dbReference type="EMBL" id="TQD73527.1"/>
    </source>
</evidence>